<reference evidence="11" key="1">
    <citation type="submission" date="2022-05" db="EMBL/GenBank/DDBJ databases">
        <authorList>
            <person name="Jo J.-H."/>
            <person name="Im W.-T."/>
        </authorList>
    </citation>
    <scope>NUCLEOTIDE SEQUENCE</scope>
    <source>
        <strain evidence="11">SE220</strain>
    </source>
</reference>
<evidence type="ECO:0000313" key="12">
    <source>
        <dbReference type="Proteomes" id="UP001165342"/>
    </source>
</evidence>
<proteinExistence type="inferred from homology"/>
<dbReference type="PANTHER" id="PTHR11733:SF167">
    <property type="entry name" value="FI17812P1-RELATED"/>
    <property type="match status" value="1"/>
</dbReference>
<dbReference type="Gene3D" id="3.40.390.10">
    <property type="entry name" value="Collagenase (Catalytic Domain)"/>
    <property type="match status" value="1"/>
</dbReference>
<feature type="domain" description="Peptidase M13 N-terminal" evidence="10">
    <location>
        <begin position="45"/>
        <end position="432"/>
    </location>
</feature>
<dbReference type="InterPro" id="IPR042089">
    <property type="entry name" value="Peptidase_M13_dom_2"/>
</dbReference>
<keyword evidence="7" id="KW-0482">Metalloprotease</keyword>
<organism evidence="11 12">
    <name type="scientific">Sphingomonas hankyongi</name>
    <dbReference type="NCBI Taxonomy" id="2908209"/>
    <lineage>
        <taxon>Bacteria</taxon>
        <taxon>Pseudomonadati</taxon>
        <taxon>Pseudomonadota</taxon>
        <taxon>Alphaproteobacteria</taxon>
        <taxon>Sphingomonadales</taxon>
        <taxon>Sphingomonadaceae</taxon>
        <taxon>Sphingomonas</taxon>
    </lineage>
</organism>
<evidence type="ECO:0000256" key="5">
    <source>
        <dbReference type="ARBA" id="ARBA00022801"/>
    </source>
</evidence>
<gene>
    <name evidence="11" type="ORF">LZ538_04840</name>
</gene>
<dbReference type="Pfam" id="PF01431">
    <property type="entry name" value="Peptidase_M13"/>
    <property type="match status" value="1"/>
</dbReference>
<dbReference type="Gene3D" id="1.10.1380.10">
    <property type="entry name" value="Neutral endopeptidase , domain2"/>
    <property type="match status" value="1"/>
</dbReference>
<name>A0ABT0S0L0_9SPHN</name>
<keyword evidence="12" id="KW-1185">Reference proteome</keyword>
<evidence type="ECO:0000256" key="3">
    <source>
        <dbReference type="ARBA" id="ARBA00022670"/>
    </source>
</evidence>
<evidence type="ECO:0000256" key="8">
    <source>
        <dbReference type="SAM" id="SignalP"/>
    </source>
</evidence>
<keyword evidence="8" id="KW-0732">Signal</keyword>
<dbReference type="InterPro" id="IPR008753">
    <property type="entry name" value="Peptidase_M13_N"/>
</dbReference>
<keyword evidence="6" id="KW-0862">Zinc</keyword>
<evidence type="ECO:0000313" key="11">
    <source>
        <dbReference type="EMBL" id="MCL6729384.1"/>
    </source>
</evidence>
<evidence type="ECO:0000256" key="2">
    <source>
        <dbReference type="ARBA" id="ARBA00007357"/>
    </source>
</evidence>
<feature type="chain" id="PRO_5045291608" evidence="8">
    <location>
        <begin position="21"/>
        <end position="687"/>
    </location>
</feature>
<protein>
    <submittedName>
        <fullName evidence="11">M13 family metallopeptidase</fullName>
    </submittedName>
</protein>
<accession>A0ABT0S0L0</accession>
<comment type="cofactor">
    <cofactor evidence="1">
        <name>Zn(2+)</name>
        <dbReference type="ChEBI" id="CHEBI:29105"/>
    </cofactor>
</comment>
<evidence type="ECO:0000256" key="7">
    <source>
        <dbReference type="ARBA" id="ARBA00023049"/>
    </source>
</evidence>
<evidence type="ECO:0000259" key="9">
    <source>
        <dbReference type="Pfam" id="PF01431"/>
    </source>
</evidence>
<dbReference type="InterPro" id="IPR024079">
    <property type="entry name" value="MetalloPept_cat_dom_sf"/>
</dbReference>
<feature type="signal peptide" evidence="8">
    <location>
        <begin position="1"/>
        <end position="20"/>
    </location>
</feature>
<dbReference type="InterPro" id="IPR000718">
    <property type="entry name" value="Peptidase_M13"/>
</dbReference>
<dbReference type="RefSeq" id="WP_249830887.1">
    <property type="nucleotide sequence ID" value="NZ_JAMGBE010000002.1"/>
</dbReference>
<evidence type="ECO:0000256" key="6">
    <source>
        <dbReference type="ARBA" id="ARBA00022833"/>
    </source>
</evidence>
<dbReference type="Pfam" id="PF05649">
    <property type="entry name" value="Peptidase_M13_N"/>
    <property type="match status" value="1"/>
</dbReference>
<evidence type="ECO:0000256" key="4">
    <source>
        <dbReference type="ARBA" id="ARBA00022723"/>
    </source>
</evidence>
<keyword evidence="4" id="KW-0479">Metal-binding</keyword>
<sequence length="687" mass="75248">MKKSFLLACGAMAIATAASAQEGPGAPFFPPFGYDLTAFDRTVKPGDDFFQYANGSYLARTQIPADRPIASRRYDMSDRTEAQLMRILREASVAAPVEPADIRGKVGAFYAAYMNQAAIDALGARALAPEIDAIRAAPDLAALARMMGSGNGTLYPSPFSLTIDTDLKNPEAYALYLGQNGLGLPDRDYYLKADFAGERDAYRAYIQTLLQLSGWPDPATASNNVLAFETALAEASWTKVQQRDLTVQYNPSSRADLSTLAPAFPWASFLEGAAVADRDRFVVTTNTAMPKLASVIASTPLDTVKAWMAFRVSDTAAPYLSQPFLDAYFEFREQKLAGQAEPKPRWKRGLAAVAGMDCVDASTCLGSMNWAVGQLYSEQYFPPATKAAVDDLIGNLMKAFRSRIEKLDWMSPPTKAEALKKLDTYQIKVGYPDKPRDYSAIAIRRDDLLGNVRRLAAANWTFYADRSRGPVDKSDWIMSPQTNNAYNGSLRDIVFPAAILQAPVFDAQADPALNYGAVGAVIGHELTHGFDDQGRTIDAAGALRDWWTPKDAAEFKRRAKILGDQYAKFEPVPGVHINPDLTMGENIADLGGLAMALDAYHLSLNGKAAPVLGGLTGEQRVFLGWAQAWAGKATPEEIKRYTTSDPHSFRKYRVNGVVPNIDQWYAAFGIKPGDKLYIPKEKRARIW</sequence>
<feature type="domain" description="Peptidase M13 C-terminal" evidence="9">
    <location>
        <begin position="483"/>
        <end position="683"/>
    </location>
</feature>
<dbReference type="PROSITE" id="PS51885">
    <property type="entry name" value="NEPRILYSIN"/>
    <property type="match status" value="1"/>
</dbReference>
<keyword evidence="3" id="KW-0645">Protease</keyword>
<dbReference type="CDD" id="cd08662">
    <property type="entry name" value="M13"/>
    <property type="match status" value="1"/>
</dbReference>
<evidence type="ECO:0000259" key="10">
    <source>
        <dbReference type="Pfam" id="PF05649"/>
    </source>
</evidence>
<evidence type="ECO:0000256" key="1">
    <source>
        <dbReference type="ARBA" id="ARBA00001947"/>
    </source>
</evidence>
<comment type="caution">
    <text evidence="11">The sequence shown here is derived from an EMBL/GenBank/DDBJ whole genome shotgun (WGS) entry which is preliminary data.</text>
</comment>
<dbReference type="Proteomes" id="UP001165342">
    <property type="component" value="Unassembled WGS sequence"/>
</dbReference>
<dbReference type="PANTHER" id="PTHR11733">
    <property type="entry name" value="ZINC METALLOPROTEASE FAMILY M13 NEPRILYSIN-RELATED"/>
    <property type="match status" value="1"/>
</dbReference>
<dbReference type="InterPro" id="IPR018497">
    <property type="entry name" value="Peptidase_M13_C"/>
</dbReference>
<comment type="similarity">
    <text evidence="2">Belongs to the peptidase M13 family.</text>
</comment>
<dbReference type="EMBL" id="JAMGBE010000002">
    <property type="protein sequence ID" value="MCL6729384.1"/>
    <property type="molecule type" value="Genomic_DNA"/>
</dbReference>
<dbReference type="PRINTS" id="PR00786">
    <property type="entry name" value="NEPRILYSIN"/>
</dbReference>
<keyword evidence="5" id="KW-0378">Hydrolase</keyword>
<dbReference type="SUPFAM" id="SSF55486">
    <property type="entry name" value="Metalloproteases ('zincins'), catalytic domain"/>
    <property type="match status" value="1"/>
</dbReference>